<dbReference type="EMBL" id="CAJNOK010017256">
    <property type="protein sequence ID" value="CAF1260573.1"/>
    <property type="molecule type" value="Genomic_DNA"/>
</dbReference>
<dbReference type="Proteomes" id="UP000663829">
    <property type="component" value="Unassembled WGS sequence"/>
</dbReference>
<protein>
    <submittedName>
        <fullName evidence="2">Uncharacterized protein</fullName>
    </submittedName>
</protein>
<accession>A0A816C560</accession>
<evidence type="ECO:0000313" key="5">
    <source>
        <dbReference type="Proteomes" id="UP000663829"/>
    </source>
</evidence>
<evidence type="ECO:0000313" key="1">
    <source>
        <dbReference type="EMBL" id="CAF1260573.1"/>
    </source>
</evidence>
<evidence type="ECO:0000313" key="4">
    <source>
        <dbReference type="EMBL" id="CAF4502762.1"/>
    </source>
</evidence>
<reference evidence="2" key="1">
    <citation type="submission" date="2021-02" db="EMBL/GenBank/DDBJ databases">
        <authorList>
            <person name="Nowell W R."/>
        </authorList>
    </citation>
    <scope>NUCLEOTIDE SEQUENCE</scope>
</reference>
<dbReference type="AlphaFoldDB" id="A0A816C560"/>
<sequence length="80" mass="9346">MKKNASQNGRKIQSQYTLRNKLSLSVFLPTTEQMLMEWSNKSVQIGFATFPTVTVSQEREAWQWLQNIDKNSIFHCYGQC</sequence>
<dbReference type="Proteomes" id="UP000681722">
    <property type="component" value="Unassembled WGS sequence"/>
</dbReference>
<dbReference type="EMBL" id="CAJOBC010106281">
    <property type="protein sequence ID" value="CAF4502762.1"/>
    <property type="molecule type" value="Genomic_DNA"/>
</dbReference>
<evidence type="ECO:0000313" key="3">
    <source>
        <dbReference type="EMBL" id="CAF4067203.1"/>
    </source>
</evidence>
<name>A0A816C560_9BILA</name>
<dbReference type="EMBL" id="CAJNOQ010039315">
    <property type="protein sequence ID" value="CAF1615968.1"/>
    <property type="molecule type" value="Genomic_DNA"/>
</dbReference>
<dbReference type="Proteomes" id="UP000682733">
    <property type="component" value="Unassembled WGS sequence"/>
</dbReference>
<keyword evidence="5" id="KW-1185">Reference proteome</keyword>
<proteinExistence type="predicted"/>
<dbReference type="Proteomes" id="UP000677228">
    <property type="component" value="Unassembled WGS sequence"/>
</dbReference>
<evidence type="ECO:0000313" key="2">
    <source>
        <dbReference type="EMBL" id="CAF1615968.1"/>
    </source>
</evidence>
<gene>
    <name evidence="2" type="ORF">GPM918_LOCUS43417</name>
    <name evidence="1" type="ORF">OVA965_LOCUS26710</name>
    <name evidence="4" type="ORF">SRO942_LOCUS44911</name>
    <name evidence="3" type="ORF">TMI583_LOCUS27450</name>
</gene>
<dbReference type="EMBL" id="CAJOBA010038810">
    <property type="protein sequence ID" value="CAF4067203.1"/>
    <property type="molecule type" value="Genomic_DNA"/>
</dbReference>
<comment type="caution">
    <text evidence="2">The sequence shown here is derived from an EMBL/GenBank/DDBJ whole genome shotgun (WGS) entry which is preliminary data.</text>
</comment>
<organism evidence="2 5">
    <name type="scientific">Didymodactylos carnosus</name>
    <dbReference type="NCBI Taxonomy" id="1234261"/>
    <lineage>
        <taxon>Eukaryota</taxon>
        <taxon>Metazoa</taxon>
        <taxon>Spiralia</taxon>
        <taxon>Gnathifera</taxon>
        <taxon>Rotifera</taxon>
        <taxon>Eurotatoria</taxon>
        <taxon>Bdelloidea</taxon>
        <taxon>Philodinida</taxon>
        <taxon>Philodinidae</taxon>
        <taxon>Didymodactylos</taxon>
    </lineage>
</organism>